<keyword evidence="2 7" id="KW-0813">Transport</keyword>
<evidence type="ECO:0000259" key="8">
    <source>
        <dbReference type="PROSITE" id="PS50928"/>
    </source>
</evidence>
<dbReference type="Gene3D" id="1.10.3720.10">
    <property type="entry name" value="MetI-like"/>
    <property type="match status" value="1"/>
</dbReference>
<feature type="domain" description="ABC transmembrane type-1" evidence="8">
    <location>
        <begin position="99"/>
        <end position="305"/>
    </location>
</feature>
<feature type="transmembrane region" description="Helical" evidence="7">
    <location>
        <begin position="286"/>
        <end position="312"/>
    </location>
</feature>
<keyword evidence="3" id="KW-1003">Cell membrane</keyword>
<dbReference type="Pfam" id="PF00528">
    <property type="entry name" value="BPD_transp_1"/>
    <property type="match status" value="1"/>
</dbReference>
<dbReference type="CDD" id="cd06261">
    <property type="entry name" value="TM_PBP2"/>
    <property type="match status" value="1"/>
</dbReference>
<dbReference type="InterPro" id="IPR000515">
    <property type="entry name" value="MetI-like"/>
</dbReference>
<keyword evidence="6 7" id="KW-0472">Membrane</keyword>
<dbReference type="PANTHER" id="PTHR43163:SF6">
    <property type="entry name" value="DIPEPTIDE TRANSPORT SYSTEM PERMEASE PROTEIN DPPB-RELATED"/>
    <property type="match status" value="1"/>
</dbReference>
<gene>
    <name evidence="9" type="ORF">SAMN04489812_1470</name>
</gene>
<name>A0A1H1R1M8_9ACTN</name>
<feature type="transmembrane region" description="Helical" evidence="7">
    <location>
        <begin position="138"/>
        <end position="162"/>
    </location>
</feature>
<dbReference type="Proteomes" id="UP000199103">
    <property type="component" value="Chromosome I"/>
</dbReference>
<keyword evidence="4 7" id="KW-0812">Transmembrane</keyword>
<evidence type="ECO:0000256" key="4">
    <source>
        <dbReference type="ARBA" id="ARBA00022692"/>
    </source>
</evidence>
<keyword evidence="10" id="KW-1185">Reference proteome</keyword>
<dbReference type="RefSeq" id="WP_269458164.1">
    <property type="nucleotide sequence ID" value="NZ_LT629772.1"/>
</dbReference>
<dbReference type="GO" id="GO:0055085">
    <property type="term" value="P:transmembrane transport"/>
    <property type="evidence" value="ECO:0007669"/>
    <property type="project" value="InterPro"/>
</dbReference>
<dbReference type="InterPro" id="IPR035906">
    <property type="entry name" value="MetI-like_sf"/>
</dbReference>
<keyword evidence="5 7" id="KW-1133">Transmembrane helix</keyword>
<accession>A0A1H1R1M8</accession>
<dbReference type="PANTHER" id="PTHR43163">
    <property type="entry name" value="DIPEPTIDE TRANSPORT SYSTEM PERMEASE PROTEIN DPPB-RELATED"/>
    <property type="match status" value="1"/>
</dbReference>
<dbReference type="PROSITE" id="PS50928">
    <property type="entry name" value="ABC_TM1"/>
    <property type="match status" value="1"/>
</dbReference>
<evidence type="ECO:0000256" key="1">
    <source>
        <dbReference type="ARBA" id="ARBA00004651"/>
    </source>
</evidence>
<dbReference type="AlphaFoldDB" id="A0A1H1R1M8"/>
<evidence type="ECO:0000256" key="7">
    <source>
        <dbReference type="RuleBase" id="RU363032"/>
    </source>
</evidence>
<feature type="transmembrane region" description="Helical" evidence="7">
    <location>
        <begin position="182"/>
        <end position="201"/>
    </location>
</feature>
<comment type="subcellular location">
    <subcellularLocation>
        <location evidence="1 7">Cell membrane</location>
        <topology evidence="1 7">Multi-pass membrane protein</topology>
    </subcellularLocation>
</comment>
<dbReference type="EMBL" id="LT629772">
    <property type="protein sequence ID" value="SDS29516.1"/>
    <property type="molecule type" value="Genomic_DNA"/>
</dbReference>
<dbReference type="SUPFAM" id="SSF161098">
    <property type="entry name" value="MetI-like"/>
    <property type="match status" value="1"/>
</dbReference>
<feature type="transmembrane region" description="Helical" evidence="7">
    <location>
        <begin position="105"/>
        <end position="126"/>
    </location>
</feature>
<evidence type="ECO:0000313" key="10">
    <source>
        <dbReference type="Proteomes" id="UP000199103"/>
    </source>
</evidence>
<dbReference type="InterPro" id="IPR045621">
    <property type="entry name" value="BPD_transp_1_N"/>
</dbReference>
<evidence type="ECO:0000256" key="6">
    <source>
        <dbReference type="ARBA" id="ARBA00023136"/>
    </source>
</evidence>
<reference evidence="9 10" key="1">
    <citation type="submission" date="2016-10" db="EMBL/GenBank/DDBJ databases">
        <authorList>
            <person name="de Groot N.N."/>
        </authorList>
    </citation>
    <scope>NUCLEOTIDE SEQUENCE [LARGE SCALE GENOMIC DNA]</scope>
    <source>
        <strain evidence="9 10">DSM 21800</strain>
    </source>
</reference>
<evidence type="ECO:0000256" key="5">
    <source>
        <dbReference type="ARBA" id="ARBA00022989"/>
    </source>
</evidence>
<evidence type="ECO:0000313" key="9">
    <source>
        <dbReference type="EMBL" id="SDS29516.1"/>
    </source>
</evidence>
<comment type="similarity">
    <text evidence="7">Belongs to the binding-protein-dependent transport system permease family.</text>
</comment>
<dbReference type="Pfam" id="PF19300">
    <property type="entry name" value="BPD_transp_1_N"/>
    <property type="match status" value="1"/>
</dbReference>
<dbReference type="STRING" id="630515.SAMN04489812_1470"/>
<dbReference type="GO" id="GO:0005886">
    <property type="term" value="C:plasma membrane"/>
    <property type="evidence" value="ECO:0007669"/>
    <property type="project" value="UniProtKB-SubCell"/>
</dbReference>
<sequence>MGAFLVRRMISTVVVFFFITVAIFGLVHAAPGDPVAQLIPPSMYNSGSQAFIEQKRHELGLDRPLPVQYVHWLGNALHGDLGYSIGASRPVGEMITERIVPTVELMGLAILLGLVIALPLGTVAALRRNRATDYIATFVSLIAVSTPSFFLGILAIYVFALKLRVLPSAGMSTPGNGGLGDLLLHLVIPVFILGLSMAGQFTRYIRSSMLSELGSEYVRTGLAKGMPMISVLFKHVLRNALIPIITVVALSIPGLLGGAVVVEQVFAWPGMGQLAITAVTSQDYSVIIAFALMVSILVLLSNLVADLLYAAVDPRVVLK</sequence>
<evidence type="ECO:0000256" key="3">
    <source>
        <dbReference type="ARBA" id="ARBA00022475"/>
    </source>
</evidence>
<organism evidence="9 10">
    <name type="scientific">Microlunatus soli</name>
    <dbReference type="NCBI Taxonomy" id="630515"/>
    <lineage>
        <taxon>Bacteria</taxon>
        <taxon>Bacillati</taxon>
        <taxon>Actinomycetota</taxon>
        <taxon>Actinomycetes</taxon>
        <taxon>Propionibacteriales</taxon>
        <taxon>Propionibacteriaceae</taxon>
        <taxon>Microlunatus</taxon>
    </lineage>
</organism>
<protein>
    <submittedName>
        <fullName evidence="9">Peptide/nickel transport system permease protein</fullName>
    </submittedName>
</protein>
<feature type="transmembrane region" description="Helical" evidence="7">
    <location>
        <begin position="240"/>
        <end position="266"/>
    </location>
</feature>
<evidence type="ECO:0000256" key="2">
    <source>
        <dbReference type="ARBA" id="ARBA00022448"/>
    </source>
</evidence>
<proteinExistence type="inferred from homology"/>